<dbReference type="GeneID" id="30156927"/>
<organism evidence="2 3">
    <name type="scientific">Cryptococcus amylolentus CBS 6039</name>
    <dbReference type="NCBI Taxonomy" id="1295533"/>
    <lineage>
        <taxon>Eukaryota</taxon>
        <taxon>Fungi</taxon>
        <taxon>Dikarya</taxon>
        <taxon>Basidiomycota</taxon>
        <taxon>Agaricomycotina</taxon>
        <taxon>Tremellomycetes</taxon>
        <taxon>Tremellales</taxon>
        <taxon>Cryptococcaceae</taxon>
        <taxon>Cryptococcus</taxon>
    </lineage>
</organism>
<protein>
    <submittedName>
        <fullName evidence="2">Uncharacterized protein</fullName>
    </submittedName>
</protein>
<dbReference type="AlphaFoldDB" id="A0A1E3HNQ6"/>
<dbReference type="RefSeq" id="XP_018992455.1">
    <property type="nucleotide sequence ID" value="XM_019139964.1"/>
</dbReference>
<evidence type="ECO:0000256" key="1">
    <source>
        <dbReference type="SAM" id="MobiDB-lite"/>
    </source>
</evidence>
<feature type="region of interest" description="Disordered" evidence="1">
    <location>
        <begin position="160"/>
        <end position="196"/>
    </location>
</feature>
<feature type="compositionally biased region" description="Acidic residues" evidence="1">
    <location>
        <begin position="179"/>
        <end position="189"/>
    </location>
</feature>
<evidence type="ECO:0000313" key="2">
    <source>
        <dbReference type="EMBL" id="ODN77081.1"/>
    </source>
</evidence>
<accession>A0A1E3HNQ6</accession>
<dbReference type="Proteomes" id="UP000094065">
    <property type="component" value="Unassembled WGS sequence"/>
</dbReference>
<name>A0A1E3HNQ6_9TREE</name>
<sequence length="196" mass="21750">MSVREGVDYVLDSLNPTYTVPNETGMSWIHDPTRSTMWNDYTLHRLVDMSEFEQSLKEWGNYTIGDDEESISHLYHVIEHARQKMIEGGIFTSVVDESEGYSAVPTQAAETSGARAISDITLSVQSQDLISGGVEPPKKKERVRLAVAKLRQDKKYCEAAAAKESKDGMSTAQSQSTEEHDDTANDEDDTKGISQA</sequence>
<reference evidence="2 3" key="1">
    <citation type="submission" date="2016-06" db="EMBL/GenBank/DDBJ databases">
        <title>Evolution of pathogenesis and genome organization in the Tremellales.</title>
        <authorList>
            <person name="Cuomo C."/>
            <person name="Litvintseva A."/>
            <person name="Heitman J."/>
            <person name="Chen Y."/>
            <person name="Sun S."/>
            <person name="Springer D."/>
            <person name="Dromer F."/>
            <person name="Young S."/>
            <person name="Zeng Q."/>
            <person name="Chapman S."/>
            <person name="Gujja S."/>
            <person name="Saif S."/>
            <person name="Birren B."/>
        </authorList>
    </citation>
    <scope>NUCLEOTIDE SEQUENCE [LARGE SCALE GENOMIC DNA]</scope>
    <source>
        <strain evidence="2 3">CBS 6039</strain>
    </source>
</reference>
<comment type="caution">
    <text evidence="2">The sequence shown here is derived from an EMBL/GenBank/DDBJ whole genome shotgun (WGS) entry which is preliminary data.</text>
</comment>
<proteinExistence type="predicted"/>
<gene>
    <name evidence="2" type="ORF">L202_05618</name>
</gene>
<keyword evidence="3" id="KW-1185">Reference proteome</keyword>
<evidence type="ECO:0000313" key="3">
    <source>
        <dbReference type="Proteomes" id="UP000094065"/>
    </source>
</evidence>
<dbReference type="EMBL" id="AWGJ01000008">
    <property type="protein sequence ID" value="ODN77081.1"/>
    <property type="molecule type" value="Genomic_DNA"/>
</dbReference>